<reference evidence="2 3" key="1">
    <citation type="journal article" date="2015" name="Fungal Genet. Biol.">
        <title>Evolution of novel wood decay mechanisms in Agaricales revealed by the genome sequences of Fistulina hepatica and Cylindrobasidium torrendii.</title>
        <authorList>
            <person name="Floudas D."/>
            <person name="Held B.W."/>
            <person name="Riley R."/>
            <person name="Nagy L.G."/>
            <person name="Koehler G."/>
            <person name="Ransdell A.S."/>
            <person name="Younus H."/>
            <person name="Chow J."/>
            <person name="Chiniquy J."/>
            <person name="Lipzen A."/>
            <person name="Tritt A."/>
            <person name="Sun H."/>
            <person name="Haridas S."/>
            <person name="LaButti K."/>
            <person name="Ohm R.A."/>
            <person name="Kues U."/>
            <person name="Blanchette R.A."/>
            <person name="Grigoriev I.V."/>
            <person name="Minto R.E."/>
            <person name="Hibbett D.S."/>
        </authorList>
    </citation>
    <scope>NUCLEOTIDE SEQUENCE [LARGE SCALE GENOMIC DNA]</scope>
    <source>
        <strain evidence="2 3">ATCC 64428</strain>
    </source>
</reference>
<feature type="region of interest" description="Disordered" evidence="1">
    <location>
        <begin position="546"/>
        <end position="610"/>
    </location>
</feature>
<organism evidence="2 3">
    <name type="scientific">Fistulina hepatica ATCC 64428</name>
    <dbReference type="NCBI Taxonomy" id="1128425"/>
    <lineage>
        <taxon>Eukaryota</taxon>
        <taxon>Fungi</taxon>
        <taxon>Dikarya</taxon>
        <taxon>Basidiomycota</taxon>
        <taxon>Agaricomycotina</taxon>
        <taxon>Agaricomycetes</taxon>
        <taxon>Agaricomycetidae</taxon>
        <taxon>Agaricales</taxon>
        <taxon>Fistulinaceae</taxon>
        <taxon>Fistulina</taxon>
    </lineage>
</organism>
<proteinExistence type="predicted"/>
<feature type="region of interest" description="Disordered" evidence="1">
    <location>
        <begin position="1"/>
        <end position="20"/>
    </location>
</feature>
<keyword evidence="3" id="KW-1185">Reference proteome</keyword>
<dbReference type="Proteomes" id="UP000054144">
    <property type="component" value="Unassembled WGS sequence"/>
</dbReference>
<dbReference type="EMBL" id="KN882048">
    <property type="protein sequence ID" value="KIY45439.1"/>
    <property type="molecule type" value="Genomic_DNA"/>
</dbReference>
<gene>
    <name evidence="2" type="ORF">FISHEDRAFT_49488</name>
</gene>
<feature type="compositionally biased region" description="Pro residues" evidence="1">
    <location>
        <begin position="551"/>
        <end position="567"/>
    </location>
</feature>
<evidence type="ECO:0000313" key="3">
    <source>
        <dbReference type="Proteomes" id="UP000054144"/>
    </source>
</evidence>
<name>A0A0D7A4Y8_9AGAR</name>
<protein>
    <submittedName>
        <fullName evidence="2">Uncharacterized protein</fullName>
    </submittedName>
</protein>
<accession>A0A0D7A4Y8</accession>
<evidence type="ECO:0000313" key="2">
    <source>
        <dbReference type="EMBL" id="KIY45439.1"/>
    </source>
</evidence>
<feature type="region of interest" description="Disordered" evidence="1">
    <location>
        <begin position="399"/>
        <end position="437"/>
    </location>
</feature>
<evidence type="ECO:0000256" key="1">
    <source>
        <dbReference type="SAM" id="MobiDB-lite"/>
    </source>
</evidence>
<dbReference type="OrthoDB" id="3357813at2759"/>
<sequence length="610" mass="66223">MADSGPPPVYDENDPSLHTPTVTASVAEPQILIIPPDGVNFQTGFLGADGERAAIEGEVQIKSADPAVWEKVIMILRTVESAYGHEIELAGSEAVLFMRSQTIMLPSSLPFSLPLTPDTPQSIETHHSSLNHKLTVVLHPSPGSCLSPVSKSLVVHTRRFSSHNYTPSTSPETHSLRDPTLVEVQVPRTTFLSGEPVPIYVTVPSPDKSLVADNGIRLRNVKAELVRSVMVKQDVEGEYLPEQDPGPSTFAQSSSSKPAFIGTSFRRVIAHSGASCRFHSSRPVQLRFVLHQGFSTGATSDSHTGSMNDMTGDAETASITQTTLLHSVSFCINIHVSFVDTTNRTERISTLTIPVIVLPPLATLPEVPPSMDEAYQKKHDRPPIRTVRMEDDAPKYSQMCAGPSSAPSYLAGPSGAPPPFEEREAPPPFSAQASTSHANHLPPFSSNLNYLPTFIESENEIIIPSQEDTASFAQPELSPPIPGEGVEFGFFASQQFDGHSDDVQRATTPPPTLEMAMEDTNLTQLTDIREPERAAEALSLVLDQHQDVHEPPPPPPAMDDPSDPPPTIDDSQFRSPHHSNQNGHAPPPYRVPHDHDDRVSATARPPPYVD</sequence>
<dbReference type="AlphaFoldDB" id="A0A0D7A4Y8"/>